<dbReference type="InterPro" id="IPR036736">
    <property type="entry name" value="ACP-like_sf"/>
</dbReference>
<dbReference type="Gene3D" id="1.10.1200.10">
    <property type="entry name" value="ACP-like"/>
    <property type="match status" value="1"/>
</dbReference>
<organism evidence="4 5">
    <name type="scientific">Puia dinghuensis</name>
    <dbReference type="NCBI Taxonomy" id="1792502"/>
    <lineage>
        <taxon>Bacteria</taxon>
        <taxon>Pseudomonadati</taxon>
        <taxon>Bacteroidota</taxon>
        <taxon>Chitinophagia</taxon>
        <taxon>Chitinophagales</taxon>
        <taxon>Chitinophagaceae</taxon>
        <taxon>Puia</taxon>
    </lineage>
</organism>
<comment type="caution">
    <text evidence="4">The sequence shown here is derived from an EMBL/GenBank/DDBJ whole genome shotgun (WGS) entry which is preliminary data.</text>
</comment>
<dbReference type="GO" id="GO:0031177">
    <property type="term" value="F:phosphopantetheine binding"/>
    <property type="evidence" value="ECO:0007669"/>
    <property type="project" value="TreeGrafter"/>
</dbReference>
<feature type="domain" description="Carrier" evidence="3">
    <location>
        <begin position="224"/>
        <end position="298"/>
    </location>
</feature>
<name>A0A8J2XQJ1_9BACT</name>
<dbReference type="PANTHER" id="PTHR45527">
    <property type="entry name" value="NONRIBOSOMAL PEPTIDE SYNTHETASE"/>
    <property type="match status" value="1"/>
</dbReference>
<dbReference type="Pfam" id="PF00550">
    <property type="entry name" value="PP-binding"/>
    <property type="match status" value="1"/>
</dbReference>
<reference evidence="4" key="2">
    <citation type="submission" date="2020-09" db="EMBL/GenBank/DDBJ databases">
        <authorList>
            <person name="Sun Q."/>
            <person name="Zhou Y."/>
        </authorList>
    </citation>
    <scope>NUCLEOTIDE SEQUENCE</scope>
    <source>
        <strain evidence="4">CGMCC 1.15448</strain>
    </source>
</reference>
<dbReference type="GO" id="GO:0044550">
    <property type="term" value="P:secondary metabolite biosynthetic process"/>
    <property type="evidence" value="ECO:0007669"/>
    <property type="project" value="TreeGrafter"/>
</dbReference>
<gene>
    <name evidence="4" type="ORF">GCM10011511_16160</name>
</gene>
<dbReference type="Pfam" id="PF18922">
    <property type="entry name" value="DUF5672"/>
    <property type="match status" value="1"/>
</dbReference>
<dbReference type="AlphaFoldDB" id="A0A8J2XQJ1"/>
<dbReference type="Proteomes" id="UP000607559">
    <property type="component" value="Unassembled WGS sequence"/>
</dbReference>
<dbReference type="InterPro" id="IPR009081">
    <property type="entry name" value="PP-bd_ACP"/>
</dbReference>
<evidence type="ECO:0000256" key="2">
    <source>
        <dbReference type="ARBA" id="ARBA00022553"/>
    </source>
</evidence>
<accession>A0A8J2XQJ1</accession>
<dbReference type="FunFam" id="1.10.1200.10:FF:000016">
    <property type="entry name" value="Non-ribosomal peptide synthase"/>
    <property type="match status" value="1"/>
</dbReference>
<dbReference type="InterPro" id="IPR043729">
    <property type="entry name" value="DUF5672"/>
</dbReference>
<evidence type="ECO:0000313" key="5">
    <source>
        <dbReference type="Proteomes" id="UP000607559"/>
    </source>
</evidence>
<protein>
    <recommendedName>
        <fullName evidence="3">Carrier domain-containing protein</fullName>
    </recommendedName>
</protein>
<evidence type="ECO:0000256" key="1">
    <source>
        <dbReference type="ARBA" id="ARBA00022450"/>
    </source>
</evidence>
<dbReference type="EMBL" id="BMJC01000002">
    <property type="protein sequence ID" value="GGA93639.1"/>
    <property type="molecule type" value="Genomic_DNA"/>
</dbReference>
<dbReference type="RefSeq" id="WP_188930452.1">
    <property type="nucleotide sequence ID" value="NZ_BMJC01000002.1"/>
</dbReference>
<proteinExistence type="predicted"/>
<sequence>MDRIKLKDVTLFGVDSVDIDRLIVASELSQKFIQFGDVKLLSHIKADCTDVVRIDPITSLEQYSHFMIKEAYKYADTKYLLVIQYDGFVLNPWAWSDEFLEYDYIGGPWWWVKNHSVGNGGFSLRSRRLMEEVALDENIKECHPEDVVICRTWGEYLKQKGFKFAPEDIAHRFSTDGGKWKQQFGFHGADISDWEIEKFADVERHAEYIKLFYEIRGSIAEYVAPATDLEGQLVTIWEDLLGVERVGVLDNFFVLGGDSRRIIKLLSRIRKLNYDIELSDLLSYETVRGLAAFLKKVKVNNG</sequence>
<keyword evidence="5" id="KW-1185">Reference proteome</keyword>
<keyword evidence="1" id="KW-0596">Phosphopantetheine</keyword>
<dbReference type="GO" id="GO:0043041">
    <property type="term" value="P:amino acid activation for nonribosomal peptide biosynthetic process"/>
    <property type="evidence" value="ECO:0007669"/>
    <property type="project" value="TreeGrafter"/>
</dbReference>
<keyword evidence="2" id="KW-0597">Phosphoprotein</keyword>
<evidence type="ECO:0000313" key="4">
    <source>
        <dbReference type="EMBL" id="GGA93639.1"/>
    </source>
</evidence>
<dbReference type="GO" id="GO:0072330">
    <property type="term" value="P:monocarboxylic acid biosynthetic process"/>
    <property type="evidence" value="ECO:0007669"/>
    <property type="project" value="UniProtKB-ARBA"/>
</dbReference>
<reference evidence="4" key="1">
    <citation type="journal article" date="2014" name="Int. J. Syst. Evol. Microbiol.">
        <title>Complete genome sequence of Corynebacterium casei LMG S-19264T (=DSM 44701T), isolated from a smear-ripened cheese.</title>
        <authorList>
            <consortium name="US DOE Joint Genome Institute (JGI-PGF)"/>
            <person name="Walter F."/>
            <person name="Albersmeier A."/>
            <person name="Kalinowski J."/>
            <person name="Ruckert C."/>
        </authorList>
    </citation>
    <scope>NUCLEOTIDE SEQUENCE</scope>
    <source>
        <strain evidence="4">CGMCC 1.15448</strain>
    </source>
</reference>
<evidence type="ECO:0000259" key="3">
    <source>
        <dbReference type="PROSITE" id="PS50075"/>
    </source>
</evidence>
<dbReference type="PANTHER" id="PTHR45527:SF1">
    <property type="entry name" value="FATTY ACID SYNTHASE"/>
    <property type="match status" value="1"/>
</dbReference>
<dbReference type="PROSITE" id="PS50075">
    <property type="entry name" value="CARRIER"/>
    <property type="match status" value="1"/>
</dbReference>
<dbReference type="GO" id="GO:0005737">
    <property type="term" value="C:cytoplasm"/>
    <property type="evidence" value="ECO:0007669"/>
    <property type="project" value="TreeGrafter"/>
</dbReference>
<dbReference type="SUPFAM" id="SSF47336">
    <property type="entry name" value="ACP-like"/>
    <property type="match status" value="1"/>
</dbReference>